<proteinExistence type="predicted"/>
<feature type="region of interest" description="Disordered" evidence="1">
    <location>
        <begin position="1"/>
        <end position="36"/>
    </location>
</feature>
<name>A0ABX7TQ99_STRCY</name>
<evidence type="ECO:0000256" key="1">
    <source>
        <dbReference type="SAM" id="MobiDB-lite"/>
    </source>
</evidence>
<keyword evidence="3" id="KW-1185">Reference proteome</keyword>
<gene>
    <name evidence="2" type="ORF">S1361_15560</name>
</gene>
<dbReference type="RefSeq" id="WP_208036977.1">
    <property type="nucleotide sequence ID" value="NZ_CP071839.1"/>
</dbReference>
<sequence length="70" mass="7136">MCSDHNPPGTADGGNNLRSWTTAGTPPASPRSPCGDRYTARSDAYLNGASVSVPCAAKSVQTLQVDGVTV</sequence>
<protein>
    <submittedName>
        <fullName evidence="2">Uncharacterized protein</fullName>
    </submittedName>
</protein>
<dbReference type="EMBL" id="CP071839">
    <property type="protein sequence ID" value="QTD98771.1"/>
    <property type="molecule type" value="Genomic_DNA"/>
</dbReference>
<reference evidence="2 3" key="1">
    <citation type="submission" date="2021-03" db="EMBL/GenBank/DDBJ databases">
        <title>Complete genome sequence of Streptomyces cyanogenus S136, producer of anticancer angucycline landomycin A.</title>
        <authorList>
            <person name="Hrab P."/>
            <person name="Ruckert C."/>
            <person name="Busche T."/>
            <person name="Ostash I."/>
            <person name="Kalinowski J."/>
            <person name="Fedorenko V."/>
            <person name="Yushchuk O."/>
            <person name="Ostash B."/>
        </authorList>
    </citation>
    <scope>NUCLEOTIDE SEQUENCE [LARGE SCALE GENOMIC DNA]</scope>
    <source>
        <strain evidence="2 3">S136</strain>
    </source>
</reference>
<accession>A0ABX7TQ99</accession>
<evidence type="ECO:0000313" key="2">
    <source>
        <dbReference type="EMBL" id="QTD98771.1"/>
    </source>
</evidence>
<organism evidence="2 3">
    <name type="scientific">Streptomyces cyanogenus</name>
    <dbReference type="NCBI Taxonomy" id="80860"/>
    <lineage>
        <taxon>Bacteria</taxon>
        <taxon>Bacillati</taxon>
        <taxon>Actinomycetota</taxon>
        <taxon>Actinomycetes</taxon>
        <taxon>Kitasatosporales</taxon>
        <taxon>Streptomycetaceae</taxon>
        <taxon>Streptomyces</taxon>
    </lineage>
</organism>
<evidence type="ECO:0000313" key="3">
    <source>
        <dbReference type="Proteomes" id="UP000663908"/>
    </source>
</evidence>
<dbReference type="Proteomes" id="UP000663908">
    <property type="component" value="Chromosome"/>
</dbReference>